<protein>
    <submittedName>
        <fullName evidence="1">Uncharacterized protein</fullName>
    </submittedName>
</protein>
<name>A0ACC0PNK2_RHOML</name>
<accession>A0ACC0PNK2</accession>
<organism evidence="1 2">
    <name type="scientific">Rhododendron molle</name>
    <name type="common">Chinese azalea</name>
    <name type="synonym">Azalea mollis</name>
    <dbReference type="NCBI Taxonomy" id="49168"/>
    <lineage>
        <taxon>Eukaryota</taxon>
        <taxon>Viridiplantae</taxon>
        <taxon>Streptophyta</taxon>
        <taxon>Embryophyta</taxon>
        <taxon>Tracheophyta</taxon>
        <taxon>Spermatophyta</taxon>
        <taxon>Magnoliopsida</taxon>
        <taxon>eudicotyledons</taxon>
        <taxon>Gunneridae</taxon>
        <taxon>Pentapetalae</taxon>
        <taxon>asterids</taxon>
        <taxon>Ericales</taxon>
        <taxon>Ericaceae</taxon>
        <taxon>Ericoideae</taxon>
        <taxon>Rhodoreae</taxon>
        <taxon>Rhododendron</taxon>
    </lineage>
</organism>
<comment type="caution">
    <text evidence="1">The sequence shown here is derived from an EMBL/GenBank/DDBJ whole genome shotgun (WGS) entry which is preliminary data.</text>
</comment>
<evidence type="ECO:0000313" key="2">
    <source>
        <dbReference type="Proteomes" id="UP001062846"/>
    </source>
</evidence>
<evidence type="ECO:0000313" key="1">
    <source>
        <dbReference type="EMBL" id="KAI8566704.1"/>
    </source>
</evidence>
<keyword evidence="2" id="KW-1185">Reference proteome</keyword>
<gene>
    <name evidence="1" type="ORF">RHMOL_Rhmol02G0062800</name>
</gene>
<sequence length="123" mass="13096">MARVFESSTKRATKTLLLLVGIVLLLITPLFARPLDSSRTTTTTTTPRSVPFSSPLRRALPESPATQHAARAVDSVPQSTNSFSTATTTVNATSSSTTATKKKRQFGADAHEVPSGPNPESNR</sequence>
<proteinExistence type="predicted"/>
<reference evidence="1" key="1">
    <citation type="submission" date="2022-02" db="EMBL/GenBank/DDBJ databases">
        <title>Plant Genome Project.</title>
        <authorList>
            <person name="Zhang R.-G."/>
        </authorList>
    </citation>
    <scope>NUCLEOTIDE SEQUENCE</scope>
    <source>
        <strain evidence="1">AT1</strain>
    </source>
</reference>
<dbReference type="EMBL" id="CM046389">
    <property type="protein sequence ID" value="KAI8566704.1"/>
    <property type="molecule type" value="Genomic_DNA"/>
</dbReference>
<dbReference type="Proteomes" id="UP001062846">
    <property type="component" value="Chromosome 2"/>
</dbReference>